<feature type="region of interest" description="Disordered" evidence="1">
    <location>
        <begin position="1"/>
        <end position="24"/>
    </location>
</feature>
<dbReference type="EMBL" id="JAIVGD010000003">
    <property type="protein sequence ID" value="KAH0776494.1"/>
    <property type="molecule type" value="Genomic_DNA"/>
</dbReference>
<name>A0ABQ7W6Y2_SOLTU</name>
<organism evidence="2 3">
    <name type="scientific">Solanum tuberosum</name>
    <name type="common">Potato</name>
    <dbReference type="NCBI Taxonomy" id="4113"/>
    <lineage>
        <taxon>Eukaryota</taxon>
        <taxon>Viridiplantae</taxon>
        <taxon>Streptophyta</taxon>
        <taxon>Embryophyta</taxon>
        <taxon>Tracheophyta</taxon>
        <taxon>Spermatophyta</taxon>
        <taxon>Magnoliopsida</taxon>
        <taxon>eudicotyledons</taxon>
        <taxon>Gunneridae</taxon>
        <taxon>Pentapetalae</taxon>
        <taxon>asterids</taxon>
        <taxon>lamiids</taxon>
        <taxon>Solanales</taxon>
        <taxon>Solanaceae</taxon>
        <taxon>Solanoideae</taxon>
        <taxon>Solaneae</taxon>
        <taxon>Solanum</taxon>
    </lineage>
</organism>
<dbReference type="Proteomes" id="UP000826656">
    <property type="component" value="Unassembled WGS sequence"/>
</dbReference>
<protein>
    <submittedName>
        <fullName evidence="2">Uncharacterized protein</fullName>
    </submittedName>
</protein>
<gene>
    <name evidence="2" type="ORF">KY290_007905</name>
</gene>
<reference evidence="2 3" key="1">
    <citation type="journal article" date="2021" name="bioRxiv">
        <title>Chromosome-scale and haplotype-resolved genome assembly of a tetraploid potato cultivar.</title>
        <authorList>
            <person name="Sun H."/>
            <person name="Jiao W.-B."/>
            <person name="Krause K."/>
            <person name="Campoy J.A."/>
            <person name="Goel M."/>
            <person name="Folz-Donahue K."/>
            <person name="Kukat C."/>
            <person name="Huettel B."/>
            <person name="Schneeberger K."/>
        </authorList>
    </citation>
    <scope>NUCLEOTIDE SEQUENCE [LARGE SCALE GENOMIC DNA]</scope>
    <source>
        <strain evidence="2">SolTubOtavaFocal</strain>
        <tissue evidence="2">Leaves</tissue>
    </source>
</reference>
<keyword evidence="3" id="KW-1185">Reference proteome</keyword>
<accession>A0ABQ7W6Y2</accession>
<evidence type="ECO:0000313" key="3">
    <source>
        <dbReference type="Proteomes" id="UP000826656"/>
    </source>
</evidence>
<evidence type="ECO:0000256" key="1">
    <source>
        <dbReference type="SAM" id="MobiDB-lite"/>
    </source>
</evidence>
<comment type="caution">
    <text evidence="2">The sequence shown here is derived from an EMBL/GenBank/DDBJ whole genome shotgun (WGS) entry which is preliminary data.</text>
</comment>
<proteinExistence type="predicted"/>
<sequence>MQEYRGIHSPISTSAPLLVDDGAPKTDGTEYRSVLGKLQYLSLTQPNITYAVNKLTQFNTSPFVAH</sequence>
<evidence type="ECO:0000313" key="2">
    <source>
        <dbReference type="EMBL" id="KAH0776494.1"/>
    </source>
</evidence>